<organism evidence="1 2">
    <name type="scientific">Botrimarina hoheduenensis</name>
    <dbReference type="NCBI Taxonomy" id="2528000"/>
    <lineage>
        <taxon>Bacteria</taxon>
        <taxon>Pseudomonadati</taxon>
        <taxon>Planctomycetota</taxon>
        <taxon>Planctomycetia</taxon>
        <taxon>Pirellulales</taxon>
        <taxon>Lacipirellulaceae</taxon>
        <taxon>Botrimarina</taxon>
    </lineage>
</organism>
<reference evidence="1 2" key="1">
    <citation type="submission" date="2019-02" db="EMBL/GenBank/DDBJ databases">
        <title>Deep-cultivation of Planctomycetes and their phenomic and genomic characterization uncovers novel biology.</title>
        <authorList>
            <person name="Wiegand S."/>
            <person name="Jogler M."/>
            <person name="Boedeker C."/>
            <person name="Pinto D."/>
            <person name="Vollmers J."/>
            <person name="Rivas-Marin E."/>
            <person name="Kohn T."/>
            <person name="Peeters S.H."/>
            <person name="Heuer A."/>
            <person name="Rast P."/>
            <person name="Oberbeckmann S."/>
            <person name="Bunk B."/>
            <person name="Jeske O."/>
            <person name="Meyerdierks A."/>
            <person name="Storesund J.E."/>
            <person name="Kallscheuer N."/>
            <person name="Luecker S."/>
            <person name="Lage O.M."/>
            <person name="Pohl T."/>
            <person name="Merkel B.J."/>
            <person name="Hornburger P."/>
            <person name="Mueller R.-W."/>
            <person name="Bruemmer F."/>
            <person name="Labrenz M."/>
            <person name="Spormann A.M."/>
            <person name="Op Den Camp H."/>
            <person name="Overmann J."/>
            <person name="Amann R."/>
            <person name="Jetten M.S.M."/>
            <person name="Mascher T."/>
            <person name="Medema M.H."/>
            <person name="Devos D.P."/>
            <person name="Kaster A.-K."/>
            <person name="Ovreas L."/>
            <person name="Rohde M."/>
            <person name="Galperin M.Y."/>
            <person name="Jogler C."/>
        </authorList>
    </citation>
    <scope>NUCLEOTIDE SEQUENCE [LARGE SCALE GENOMIC DNA]</scope>
    <source>
        <strain evidence="1 2">Pla111</strain>
    </source>
</reference>
<accession>A0A5C5WBV3</accession>
<name>A0A5C5WBV3_9BACT</name>
<protein>
    <submittedName>
        <fullName evidence="1">Uncharacterized protein</fullName>
    </submittedName>
</protein>
<keyword evidence="2" id="KW-1185">Reference proteome</keyword>
<proteinExistence type="predicted"/>
<dbReference type="RefSeq" id="WP_197524642.1">
    <property type="nucleotide sequence ID" value="NZ_SJPH01000001.1"/>
</dbReference>
<dbReference type="Proteomes" id="UP000318995">
    <property type="component" value="Unassembled WGS sequence"/>
</dbReference>
<evidence type="ECO:0000313" key="2">
    <source>
        <dbReference type="Proteomes" id="UP000318995"/>
    </source>
</evidence>
<gene>
    <name evidence="1" type="ORF">Pla111_01620</name>
</gene>
<comment type="caution">
    <text evidence="1">The sequence shown here is derived from an EMBL/GenBank/DDBJ whole genome shotgun (WGS) entry which is preliminary data.</text>
</comment>
<evidence type="ECO:0000313" key="1">
    <source>
        <dbReference type="EMBL" id="TWT48396.1"/>
    </source>
</evidence>
<dbReference type="AlphaFoldDB" id="A0A5C5WBV3"/>
<dbReference type="EMBL" id="SJPH01000001">
    <property type="protein sequence ID" value="TWT48396.1"/>
    <property type="molecule type" value="Genomic_DNA"/>
</dbReference>
<sequence length="55" mass="5905">MIVSTIEESSGSGPVAAAEPIEIHSAEDLQLRATLAEVEPQLARWWSHDGPHGRA</sequence>